<name>A0A6J5ZIY8_9ZZZZ</name>
<reference evidence="2" key="1">
    <citation type="submission" date="2020-05" db="EMBL/GenBank/DDBJ databases">
        <authorList>
            <person name="Chiriac C."/>
            <person name="Salcher M."/>
            <person name="Ghai R."/>
            <person name="Kavagutti S V."/>
        </authorList>
    </citation>
    <scope>NUCLEOTIDE SEQUENCE</scope>
</reference>
<organism evidence="2">
    <name type="scientific">freshwater metagenome</name>
    <dbReference type="NCBI Taxonomy" id="449393"/>
    <lineage>
        <taxon>unclassified sequences</taxon>
        <taxon>metagenomes</taxon>
        <taxon>ecological metagenomes</taxon>
    </lineage>
</organism>
<dbReference type="InterPro" id="IPR036397">
    <property type="entry name" value="RNaseH_sf"/>
</dbReference>
<dbReference type="AlphaFoldDB" id="A0A6J5ZIY8"/>
<dbReference type="PROSITE" id="PS50994">
    <property type="entry name" value="INTEGRASE"/>
    <property type="match status" value="1"/>
</dbReference>
<proteinExistence type="predicted"/>
<dbReference type="InterPro" id="IPR001584">
    <property type="entry name" value="Integrase_cat-core"/>
</dbReference>
<accession>A0A6J5ZIY8</accession>
<dbReference type="InterPro" id="IPR012337">
    <property type="entry name" value="RNaseH-like_sf"/>
</dbReference>
<feature type="domain" description="Integrase catalytic" evidence="1">
    <location>
        <begin position="78"/>
        <end position="246"/>
    </location>
</feature>
<gene>
    <name evidence="2" type="ORF">UFOPK3770_00982</name>
</gene>
<evidence type="ECO:0000313" key="2">
    <source>
        <dbReference type="EMBL" id="CAB4341338.1"/>
    </source>
</evidence>
<dbReference type="InterPro" id="IPR050951">
    <property type="entry name" value="Retrovirus_Pol_polyprotein"/>
</dbReference>
<dbReference type="PANTHER" id="PTHR37984">
    <property type="entry name" value="PROTEIN CBG26694"/>
    <property type="match status" value="1"/>
</dbReference>
<sequence length="513" mass="57910">MDGFESTEEDCVMTKGHYETICLCHNDVVGHCGVFGTISLIRRCNLHKRFESLGSLAKLVKMFVKSCPVCQLTYQLLRSRYPITEMVMHEFFSIIDFDWVYLGLDTLGNKEALVGRDRFTRFVEIFPSTTATGEEFGRYLLAIAGRYGAPAEVCMDGPQVFTSHFVDCFLELLGTTRKTILTYRPTANPAERTIKEVIRHTRALVVDRPEVRDKWSVYIPIVTSIINNTFCVSTHSTPSKMMYGDSHNHIRGILSAHGSPKLRELNHAHDYSVAHGLIMAADYDFQNERINHALSMMPAMCASLVYRTGDYVVAKLPAGDRRPKLSPKFRGLFLVLKTEGNNGSSVHVRNVVNDKVEVIHAQDLFPIDLSVLSSSDEILSIASGLVAVPEYLVSHVSDHRFTSTQHKDSIILASHLPALSFLCHYKGLPESESLWWNEYKDVSHLTLIQTYIARSRRLIPAVAADGQNLDRHNVPSLMAFMRLHNIPIAGRRKQDLLSAIESERRIRQGQNFD</sequence>
<protein>
    <submittedName>
        <fullName evidence="2">Unannotated protein</fullName>
    </submittedName>
</protein>
<dbReference type="GO" id="GO:0015074">
    <property type="term" value="P:DNA integration"/>
    <property type="evidence" value="ECO:0007669"/>
    <property type="project" value="InterPro"/>
</dbReference>
<dbReference type="GO" id="GO:0003676">
    <property type="term" value="F:nucleic acid binding"/>
    <property type="evidence" value="ECO:0007669"/>
    <property type="project" value="InterPro"/>
</dbReference>
<dbReference type="SUPFAM" id="SSF53098">
    <property type="entry name" value="Ribonuclease H-like"/>
    <property type="match status" value="1"/>
</dbReference>
<evidence type="ECO:0000259" key="1">
    <source>
        <dbReference type="PROSITE" id="PS50994"/>
    </source>
</evidence>
<dbReference type="PANTHER" id="PTHR37984:SF5">
    <property type="entry name" value="PROTEIN NYNRIN-LIKE"/>
    <property type="match status" value="1"/>
</dbReference>
<dbReference type="Gene3D" id="3.30.420.10">
    <property type="entry name" value="Ribonuclease H-like superfamily/Ribonuclease H"/>
    <property type="match status" value="1"/>
</dbReference>
<dbReference type="EMBL" id="CAESAJ010000115">
    <property type="protein sequence ID" value="CAB4341338.1"/>
    <property type="molecule type" value="Genomic_DNA"/>
</dbReference>